<comment type="caution">
    <text evidence="3">The sequence shown here is derived from an EMBL/GenBank/DDBJ whole genome shotgun (WGS) entry which is preliminary data.</text>
</comment>
<reference evidence="3" key="1">
    <citation type="submission" date="2019-07" db="EMBL/GenBank/DDBJ databases">
        <title>Annotation for the trematode Paragonimus miyazaki's.</title>
        <authorList>
            <person name="Choi Y.-J."/>
        </authorList>
    </citation>
    <scope>NUCLEOTIDE SEQUENCE</scope>
    <source>
        <strain evidence="3">Japan</strain>
    </source>
</reference>
<feature type="transmembrane region" description="Helical" evidence="2">
    <location>
        <begin position="533"/>
        <end position="558"/>
    </location>
</feature>
<sequence length="1171" mass="126565">MSTYGKGTNCDKLWRAWHGILICVLHIFLIYVGIVRYLSFKYEAFDPKFGGDWDQSGLNFTLAMLISAIALFSLFLFVSLTRTANYANEGVQIGRDTNNLNLLSSIQSWRPSIPMMTIKGNGFQRPVTQMLSNGESEDDRMSTMGEEDALPGPNFDTWSGRSLPNQDHPYAAVGTARYSQSVTQTSMRTSLHILCNRLQRHMLPYSGVLHLTAAFCFILPISIMHAQQISHRALPSGWIWHSDLDIFFGSHSMDSKLQNNELLTTIDNTASNKPSSPATDELINPSTWDNLRAVSPEFFNLALALMLLSFRYPSVFWYTNRAFSFIFSVLLFLTGIHALIDYCAASVLVKLALNSHSLPGWAHLRLVCISAQHTQNKGSDSSVQLYSDSKLTTKTKANPNILSCIAPLVLSTTGTLLFLFLFLTVFEYGYRQFSENLSTYRHYLIGSPSHANGFQVSNGDADPYGQITDSNDTRANGLHPNGPTVVYTQSDSIHSGPNGSGKLLNPCHGVSSTRKRKYTLGAELLHPACRCCLYIYAPHIVGLIGSLCVLIFKLPLIWDYLQVYRLTRHALMLAAPLSGIIALCAWFIVWFAFSLKPAWKFLVNLPLQTMPSPAVLPPPTMLMQSNPNGLVGGPMMGSMLRPSSLGIHGDGNNRLGTVMLSSQAGTLHPHLAPLLSTPLSTNCYGPDEGSITQVGVQPSPIYACFHDPTGMGYAGTSVNALPRFIRLGNSREVGVTAANVSGFPTNLIVSGARNAEYDGEDAEVSSGRQSGSNYVCLQSALGSNGTGQVPIHGGVFASPATGGLVTRLLQPTTSECISPSPSQLRALESNAPTNFATQLPLSNGQSRSTLDVGTVLSSPSEEDDGSTHTVQYLTNKLRSNGMQPSSVCPNSSTGPYSMLNIGKLSSTPRSPFTGDTQSTDMTQTANTYSREGSVRLSSASMSFGTTNNARQNLTNFRSTLNPTNTPGSGALTPRVTFREKVDMISHVSPTSSAVGSPNHSSNDSGIDNVKIDNRSQTSILPFSPPSDGSGTYDNTFPTSFCSGLVIRNPGQSNGEVDGIEGSGTLQRSVGNVVTTINHPMNGSVYNDRHSKFTNQLHSNSASLSPTEPSNESTGLCTSVSINPSVHATRTNEMIGDANNSFQSSNAEPFPLLFSSSLIAEQTQEPRLCSQV</sequence>
<dbReference type="Proteomes" id="UP000822476">
    <property type="component" value="Unassembled WGS sequence"/>
</dbReference>
<evidence type="ECO:0000256" key="2">
    <source>
        <dbReference type="SAM" id="Phobius"/>
    </source>
</evidence>
<protein>
    <recommendedName>
        <fullName evidence="5">Transmembrane protein</fullName>
    </recommendedName>
</protein>
<dbReference type="OrthoDB" id="10033661at2759"/>
<feature type="transmembrane region" description="Helical" evidence="2">
    <location>
        <begin position="16"/>
        <end position="38"/>
    </location>
</feature>
<feature type="transmembrane region" description="Helical" evidence="2">
    <location>
        <begin position="570"/>
        <end position="593"/>
    </location>
</feature>
<keyword evidence="2" id="KW-0472">Membrane</keyword>
<keyword evidence="2" id="KW-1133">Transmembrane helix</keyword>
<dbReference type="AlphaFoldDB" id="A0A8S9Z850"/>
<keyword evidence="4" id="KW-1185">Reference proteome</keyword>
<dbReference type="PANTHER" id="PTHR21579">
    <property type="entry name" value="PROTEIN TINCAR"/>
    <property type="match status" value="1"/>
</dbReference>
<evidence type="ECO:0008006" key="5">
    <source>
        <dbReference type="Google" id="ProtNLM"/>
    </source>
</evidence>
<feature type="region of interest" description="Disordered" evidence="1">
    <location>
        <begin position="988"/>
        <end position="1030"/>
    </location>
</feature>
<feature type="region of interest" description="Disordered" evidence="1">
    <location>
        <begin position="904"/>
        <end position="931"/>
    </location>
</feature>
<feature type="transmembrane region" description="Helical" evidence="2">
    <location>
        <begin position="207"/>
        <end position="226"/>
    </location>
</feature>
<gene>
    <name evidence="3" type="ORF">EG68_02428</name>
</gene>
<dbReference type="PANTHER" id="PTHR21579:SF20">
    <property type="entry name" value="PROTEIN TINCAR"/>
    <property type="match status" value="1"/>
</dbReference>
<feature type="transmembrane region" description="Helical" evidence="2">
    <location>
        <begin position="325"/>
        <end position="349"/>
    </location>
</feature>
<feature type="compositionally biased region" description="Polar residues" evidence="1">
    <location>
        <begin position="988"/>
        <end position="1005"/>
    </location>
</feature>
<accession>A0A8S9Z850</accession>
<dbReference type="EMBL" id="JTDE01000425">
    <property type="protein sequence ID" value="KAF7261291.1"/>
    <property type="molecule type" value="Genomic_DNA"/>
</dbReference>
<feature type="transmembrane region" description="Helical" evidence="2">
    <location>
        <begin position="58"/>
        <end position="78"/>
    </location>
</feature>
<feature type="compositionally biased region" description="Polar residues" evidence="1">
    <location>
        <begin position="1014"/>
        <end position="1030"/>
    </location>
</feature>
<evidence type="ECO:0000256" key="1">
    <source>
        <dbReference type="SAM" id="MobiDB-lite"/>
    </source>
</evidence>
<dbReference type="InterPro" id="IPR053291">
    <property type="entry name" value="Ommatidial_diff-associated"/>
</dbReference>
<organism evidence="3 4">
    <name type="scientific">Paragonimus skrjabini miyazakii</name>
    <dbReference type="NCBI Taxonomy" id="59628"/>
    <lineage>
        <taxon>Eukaryota</taxon>
        <taxon>Metazoa</taxon>
        <taxon>Spiralia</taxon>
        <taxon>Lophotrochozoa</taxon>
        <taxon>Platyhelminthes</taxon>
        <taxon>Trematoda</taxon>
        <taxon>Digenea</taxon>
        <taxon>Plagiorchiida</taxon>
        <taxon>Troglotremata</taxon>
        <taxon>Troglotrematidae</taxon>
        <taxon>Paragonimus</taxon>
    </lineage>
</organism>
<name>A0A8S9Z850_9TREM</name>
<feature type="transmembrane region" description="Helical" evidence="2">
    <location>
        <begin position="400"/>
        <end position="426"/>
    </location>
</feature>
<keyword evidence="2" id="KW-0812">Transmembrane</keyword>
<evidence type="ECO:0000313" key="4">
    <source>
        <dbReference type="Proteomes" id="UP000822476"/>
    </source>
</evidence>
<proteinExistence type="predicted"/>
<evidence type="ECO:0000313" key="3">
    <source>
        <dbReference type="EMBL" id="KAF7261291.1"/>
    </source>
</evidence>